<comment type="caution">
    <text evidence="1">The sequence shown here is derived from an EMBL/GenBank/DDBJ whole genome shotgun (WGS) entry which is preliminary data.</text>
</comment>
<evidence type="ECO:0000313" key="2">
    <source>
        <dbReference type="Proteomes" id="UP000266723"/>
    </source>
</evidence>
<keyword evidence="2" id="KW-1185">Reference proteome</keyword>
<dbReference type="Proteomes" id="UP000266723">
    <property type="component" value="Unassembled WGS sequence"/>
</dbReference>
<dbReference type="EMBL" id="QGKV02000832">
    <property type="protein sequence ID" value="KAF3547851.1"/>
    <property type="molecule type" value="Genomic_DNA"/>
</dbReference>
<reference evidence="1 2" key="1">
    <citation type="journal article" date="2020" name="BMC Genomics">
        <title>Intraspecific diversification of the crop wild relative Brassica cretica Lam. using demographic model selection.</title>
        <authorList>
            <person name="Kioukis A."/>
            <person name="Michalopoulou V.A."/>
            <person name="Briers L."/>
            <person name="Pirintsos S."/>
            <person name="Studholme D.J."/>
            <person name="Pavlidis P."/>
            <person name="Sarris P.F."/>
        </authorList>
    </citation>
    <scope>NUCLEOTIDE SEQUENCE [LARGE SCALE GENOMIC DNA]</scope>
    <source>
        <strain evidence="2">cv. PFS-1207/04</strain>
    </source>
</reference>
<proteinExistence type="predicted"/>
<accession>A0ABQ7C6N8</accession>
<sequence length="103" mass="11595">MKISIGLKNFKIWNYNKSGEYSSNSGYWFASQHLKSESRLDAERLPSITSLKELVWKLKIPPTPPQTRISKAECPLARQAWAVANVLSQCDILVCGISWEGIA</sequence>
<organism evidence="1 2">
    <name type="scientific">Brassica cretica</name>
    <name type="common">Mustard</name>
    <dbReference type="NCBI Taxonomy" id="69181"/>
    <lineage>
        <taxon>Eukaryota</taxon>
        <taxon>Viridiplantae</taxon>
        <taxon>Streptophyta</taxon>
        <taxon>Embryophyta</taxon>
        <taxon>Tracheophyta</taxon>
        <taxon>Spermatophyta</taxon>
        <taxon>Magnoliopsida</taxon>
        <taxon>eudicotyledons</taxon>
        <taxon>Gunneridae</taxon>
        <taxon>Pentapetalae</taxon>
        <taxon>rosids</taxon>
        <taxon>malvids</taxon>
        <taxon>Brassicales</taxon>
        <taxon>Brassicaceae</taxon>
        <taxon>Brassiceae</taxon>
        <taxon>Brassica</taxon>
    </lineage>
</organism>
<name>A0ABQ7C6N8_BRACR</name>
<gene>
    <name evidence="1" type="ORF">DY000_02001700</name>
</gene>
<evidence type="ECO:0000313" key="1">
    <source>
        <dbReference type="EMBL" id="KAF3547851.1"/>
    </source>
</evidence>
<protein>
    <submittedName>
        <fullName evidence="1">Uncharacterized protein</fullName>
    </submittedName>
</protein>